<proteinExistence type="predicted"/>
<protein>
    <submittedName>
        <fullName evidence="3">Uncharacterized protein</fullName>
    </submittedName>
</protein>
<evidence type="ECO:0000256" key="2">
    <source>
        <dbReference type="SAM" id="SignalP"/>
    </source>
</evidence>
<accession>A0A8T0AWJ4</accession>
<keyword evidence="2" id="KW-0732">Signal</keyword>
<dbReference type="InterPro" id="IPR022353">
    <property type="entry name" value="Insulin_CS"/>
</dbReference>
<name>A0A8T0AWJ4_SILME</name>
<dbReference type="Proteomes" id="UP000606274">
    <property type="component" value="Unassembled WGS sequence"/>
</dbReference>
<feature type="region of interest" description="Disordered" evidence="1">
    <location>
        <begin position="67"/>
        <end position="89"/>
    </location>
</feature>
<sequence>MSRLLIPVLLCGVCACARGVQQRDYGVKLLKHLHSSDPNLVLSYPTSLDGEDQLGWINDNAAPNKRSSVLSPAFSSSSSSLSDLKPRDESRLSEQVQTSWLDSLFFSRPLGGERIRSLDLGWLREDRRRRNYSLGLAGLCCSQGCTKNDIGRLC</sequence>
<feature type="compositionally biased region" description="Low complexity" evidence="1">
    <location>
        <begin position="67"/>
        <end position="83"/>
    </location>
</feature>
<dbReference type="PROSITE" id="PS51257">
    <property type="entry name" value="PROKAR_LIPOPROTEIN"/>
    <property type="match status" value="1"/>
</dbReference>
<feature type="chain" id="PRO_5035839632" evidence="2">
    <location>
        <begin position="20"/>
        <end position="154"/>
    </location>
</feature>
<feature type="signal peptide" evidence="2">
    <location>
        <begin position="1"/>
        <end position="19"/>
    </location>
</feature>
<gene>
    <name evidence="3" type="ORF">HF521_005051</name>
</gene>
<evidence type="ECO:0000313" key="3">
    <source>
        <dbReference type="EMBL" id="KAF7696633.1"/>
    </source>
</evidence>
<keyword evidence="4" id="KW-1185">Reference proteome</keyword>
<evidence type="ECO:0000313" key="4">
    <source>
        <dbReference type="Proteomes" id="UP000606274"/>
    </source>
</evidence>
<evidence type="ECO:0000256" key="1">
    <source>
        <dbReference type="SAM" id="MobiDB-lite"/>
    </source>
</evidence>
<dbReference type="PROSITE" id="PS00262">
    <property type="entry name" value="INSULIN"/>
    <property type="match status" value="1"/>
</dbReference>
<comment type="caution">
    <text evidence="3">The sequence shown here is derived from an EMBL/GenBank/DDBJ whole genome shotgun (WGS) entry which is preliminary data.</text>
</comment>
<dbReference type="AlphaFoldDB" id="A0A8T0AWJ4"/>
<reference evidence="3" key="1">
    <citation type="submission" date="2020-08" db="EMBL/GenBank/DDBJ databases">
        <title>Chromosome-level assembly of Southern catfish (Silurus meridionalis) provides insights into visual adaptation to the nocturnal and benthic lifestyles.</title>
        <authorList>
            <person name="Zhang Y."/>
            <person name="Wang D."/>
            <person name="Peng Z."/>
        </authorList>
    </citation>
    <scope>NUCLEOTIDE SEQUENCE</scope>
    <source>
        <strain evidence="3">SWU-2019-XX</strain>
        <tissue evidence="3">Muscle</tissue>
    </source>
</reference>
<organism evidence="3 4">
    <name type="scientific">Silurus meridionalis</name>
    <name type="common">Southern catfish</name>
    <name type="synonym">Silurus soldatovi meridionalis</name>
    <dbReference type="NCBI Taxonomy" id="175797"/>
    <lineage>
        <taxon>Eukaryota</taxon>
        <taxon>Metazoa</taxon>
        <taxon>Chordata</taxon>
        <taxon>Craniata</taxon>
        <taxon>Vertebrata</taxon>
        <taxon>Euteleostomi</taxon>
        <taxon>Actinopterygii</taxon>
        <taxon>Neopterygii</taxon>
        <taxon>Teleostei</taxon>
        <taxon>Ostariophysi</taxon>
        <taxon>Siluriformes</taxon>
        <taxon>Siluridae</taxon>
        <taxon>Silurus</taxon>
    </lineage>
</organism>
<dbReference type="EMBL" id="JABFDY010000015">
    <property type="protein sequence ID" value="KAF7696633.1"/>
    <property type="molecule type" value="Genomic_DNA"/>
</dbReference>